<dbReference type="SUPFAM" id="SSF48576">
    <property type="entry name" value="Terpenoid synthases"/>
    <property type="match status" value="1"/>
</dbReference>
<sequence length="252" mass="27275">MADWHACAALVEKGDPDRFMAVMSCDVAARARLFPLFAFNLEVARAPWMTQEPMIAEMRLQWWRDALAEIAAGGLVRRHEVVTPLALVLTPAQGALLDGLIDARRQDIGREGFASESEFEAYIEATSGNLLYAAALWYGAPDEAAVRDVAYGAGVAHYLVAVPELEARGHRPLVDGRPEAVRALAAAALERLRRGRAAVSPAQSVALRSTWQAEALLKQVTADPGRVARGSLGLSDAGKRARLIWRALRSGV</sequence>
<dbReference type="InterPro" id="IPR008949">
    <property type="entry name" value="Isoprenoid_synthase_dom_sf"/>
</dbReference>
<dbReference type="Proteomes" id="UP000182932">
    <property type="component" value="Unassembled WGS sequence"/>
</dbReference>
<reference evidence="1 2" key="1">
    <citation type="submission" date="2016-10" db="EMBL/GenBank/DDBJ databases">
        <authorList>
            <person name="Varghese N."/>
            <person name="Submissions S."/>
        </authorList>
    </citation>
    <scope>NUCLEOTIDE SEQUENCE [LARGE SCALE GENOMIC DNA]</scope>
    <source>
        <strain evidence="1 2">FF3</strain>
    </source>
</reference>
<accession>A0A975W799</accession>
<dbReference type="Pfam" id="PF00494">
    <property type="entry name" value="SQS_PSY"/>
    <property type="match status" value="1"/>
</dbReference>
<dbReference type="EMBL" id="FNYY01000002">
    <property type="protein sequence ID" value="SEI80922.1"/>
    <property type="molecule type" value="Genomic_DNA"/>
</dbReference>
<dbReference type="Gene3D" id="1.10.600.10">
    <property type="entry name" value="Farnesyl Diphosphate Synthase"/>
    <property type="match status" value="1"/>
</dbReference>
<evidence type="ECO:0000313" key="1">
    <source>
        <dbReference type="EMBL" id="SEI80922.1"/>
    </source>
</evidence>
<dbReference type="AlphaFoldDB" id="A0A975W799"/>
<organism evidence="1 2">
    <name type="scientific">Marinovum algicola</name>
    <dbReference type="NCBI Taxonomy" id="42444"/>
    <lineage>
        <taxon>Bacteria</taxon>
        <taxon>Pseudomonadati</taxon>
        <taxon>Pseudomonadota</taxon>
        <taxon>Alphaproteobacteria</taxon>
        <taxon>Rhodobacterales</taxon>
        <taxon>Roseobacteraceae</taxon>
        <taxon>Marinovum</taxon>
    </lineage>
</organism>
<dbReference type="InterPro" id="IPR002060">
    <property type="entry name" value="Squ/phyt_synthse"/>
</dbReference>
<name>A0A975W799_9RHOB</name>
<gene>
    <name evidence="1" type="ORF">SAMN04487940_10298</name>
</gene>
<comment type="caution">
    <text evidence="1">The sequence shown here is derived from an EMBL/GenBank/DDBJ whole genome shotgun (WGS) entry which is preliminary data.</text>
</comment>
<proteinExistence type="predicted"/>
<evidence type="ECO:0000313" key="2">
    <source>
        <dbReference type="Proteomes" id="UP000182932"/>
    </source>
</evidence>
<dbReference type="RefSeq" id="WP_074834990.1">
    <property type="nucleotide sequence ID" value="NZ_FNYY01000002.1"/>
</dbReference>
<keyword evidence="2" id="KW-1185">Reference proteome</keyword>
<dbReference type="GeneID" id="80816969"/>
<protein>
    <submittedName>
        <fullName evidence="1">Squalene/phytoene synthase</fullName>
    </submittedName>
</protein>